<keyword evidence="6" id="KW-0472">Membrane</keyword>
<name>A0ABQ0AYG0_9FIRM</name>
<comment type="caution">
    <text evidence="8">The sequence shown here is derived from an EMBL/GenBank/DDBJ whole genome shotgun (WGS) entry which is preliminary data.</text>
</comment>
<keyword evidence="6" id="KW-1278">Translocase</keyword>
<dbReference type="HAMAP" id="MF_00479">
    <property type="entry name" value="RsxG_RnfG"/>
    <property type="match status" value="1"/>
</dbReference>
<comment type="similarity">
    <text evidence="6">Belongs to the RnfG family.</text>
</comment>
<keyword evidence="6" id="KW-0812">Transmembrane</keyword>
<reference evidence="8 9" key="1">
    <citation type="submission" date="2024-04" db="EMBL/GenBank/DDBJ databases">
        <title>Defined microbial consortia suppress multidrug-resistant proinflammatory Enterobacteriaceae via ecological control.</title>
        <authorList>
            <person name="Furuichi M."/>
            <person name="Kawaguchi T."/>
            <person name="Pust M."/>
            <person name="Yasuma K."/>
            <person name="Plichta D."/>
            <person name="Hasegawa N."/>
            <person name="Ohya T."/>
            <person name="Bhattarai S."/>
            <person name="Sasajima S."/>
            <person name="Aoto Y."/>
            <person name="Tuganbaev T."/>
            <person name="Yaginuma M."/>
            <person name="Ueda M."/>
            <person name="Okahashi N."/>
            <person name="Amafuji K."/>
            <person name="Kiridooshi Y."/>
            <person name="Sugita K."/>
            <person name="Strazar M."/>
            <person name="Skelly A."/>
            <person name="Suda W."/>
            <person name="Hattori M."/>
            <person name="Nakamoto N."/>
            <person name="Caballero S."/>
            <person name="Norman J."/>
            <person name="Olle B."/>
            <person name="Tanoue T."/>
            <person name="Arita M."/>
            <person name="Bucci V."/>
            <person name="Atarashi K."/>
            <person name="Xavier R."/>
            <person name="Honda K."/>
        </authorList>
    </citation>
    <scope>NUCLEOTIDE SEQUENCE [LARGE SCALE GENOMIC DNA]</scope>
    <source>
        <strain evidence="9">f13</strain>
    </source>
</reference>
<protein>
    <recommendedName>
        <fullName evidence="6">Ion-translocating oxidoreductase complex subunit G</fullName>
        <ecNumber evidence="6">7.-.-.-</ecNumber>
    </recommendedName>
    <alternativeName>
        <fullName evidence="6">Rnf electron transport complex subunit G</fullName>
    </alternativeName>
</protein>
<keyword evidence="1 6" id="KW-0813">Transport</keyword>
<keyword evidence="4 6" id="KW-0288">FMN</keyword>
<feature type="domain" description="FMN-binding" evidence="7">
    <location>
        <begin position="107"/>
        <end position="196"/>
    </location>
</feature>
<evidence type="ECO:0000256" key="6">
    <source>
        <dbReference type="HAMAP-Rule" id="MF_00479"/>
    </source>
</evidence>
<evidence type="ECO:0000259" key="7">
    <source>
        <dbReference type="SMART" id="SM00900"/>
    </source>
</evidence>
<evidence type="ECO:0000256" key="1">
    <source>
        <dbReference type="ARBA" id="ARBA00022448"/>
    </source>
</evidence>
<keyword evidence="9" id="KW-1185">Reference proteome</keyword>
<sequence length="202" mass="20841">MKGIMKDAFLLFVITLVAGACLGTVHEVTLGPIEKAQLAANTATYKEVFPEAASFEQTDELKEAVTASAAKIAEQGFGNVTVDAAQKAEAADGTLLGYLITASSTDGYNGLIQITAGITTEGTLTGIGFLSISETPGLGMKAEEPEFKGQFTGKQAQTLEVTKTAPSSDNQIQAISGATYTSKAVTGAANAAIYFVENCIGK</sequence>
<dbReference type="RefSeq" id="WP_176253972.1">
    <property type="nucleotide sequence ID" value="NZ_BAABXL010000001.1"/>
</dbReference>
<dbReference type="PIRSF" id="PIRSF006091">
    <property type="entry name" value="E_trnsport_RnfG"/>
    <property type="match status" value="1"/>
</dbReference>
<dbReference type="SMART" id="SM00900">
    <property type="entry name" value="FMN_bind"/>
    <property type="match status" value="1"/>
</dbReference>
<dbReference type="EMBL" id="BAABXL010000001">
    <property type="protein sequence ID" value="GAA6269042.1"/>
    <property type="molecule type" value="Genomic_DNA"/>
</dbReference>
<evidence type="ECO:0000313" key="9">
    <source>
        <dbReference type="Proteomes" id="UP001600894"/>
    </source>
</evidence>
<evidence type="ECO:0000256" key="5">
    <source>
        <dbReference type="ARBA" id="ARBA00022982"/>
    </source>
</evidence>
<dbReference type="PANTHER" id="PTHR36118">
    <property type="entry name" value="ION-TRANSLOCATING OXIDOREDUCTASE COMPLEX SUBUNIT G"/>
    <property type="match status" value="1"/>
</dbReference>
<comment type="subunit">
    <text evidence="6">The complex is composed of six subunits: RnfA, RnfB, RnfC, RnfD, RnfE and RnfG.</text>
</comment>
<dbReference type="InterPro" id="IPR007329">
    <property type="entry name" value="FMN-bd"/>
</dbReference>
<comment type="function">
    <text evidence="6">Part of a membrane-bound complex that couples electron transfer with translocation of ions across the membrane.</text>
</comment>
<keyword evidence="3 6" id="KW-0285">Flavoprotein</keyword>
<comment type="cofactor">
    <cofactor evidence="6">
        <name>FMN</name>
        <dbReference type="ChEBI" id="CHEBI:58210"/>
    </cofactor>
</comment>
<evidence type="ECO:0000313" key="8">
    <source>
        <dbReference type="EMBL" id="GAA6269042.1"/>
    </source>
</evidence>
<gene>
    <name evidence="6" type="primary">rnfG</name>
    <name evidence="8" type="ORF">F130042H8_21020</name>
</gene>
<accession>A0ABQ0AYG0</accession>
<dbReference type="Pfam" id="PF04205">
    <property type="entry name" value="FMN_bind"/>
    <property type="match status" value="1"/>
</dbReference>
<evidence type="ECO:0000256" key="4">
    <source>
        <dbReference type="ARBA" id="ARBA00022643"/>
    </source>
</evidence>
<evidence type="ECO:0000256" key="2">
    <source>
        <dbReference type="ARBA" id="ARBA00022553"/>
    </source>
</evidence>
<evidence type="ECO:0000256" key="3">
    <source>
        <dbReference type="ARBA" id="ARBA00022630"/>
    </source>
</evidence>
<dbReference type="NCBIfam" id="TIGR01947">
    <property type="entry name" value="rnfG"/>
    <property type="match status" value="1"/>
</dbReference>
<dbReference type="EC" id="7.-.-.-" evidence="6"/>
<keyword evidence="2 6" id="KW-0597">Phosphoprotein</keyword>
<keyword evidence="6" id="KW-1003">Cell membrane</keyword>
<dbReference type="PANTHER" id="PTHR36118:SF1">
    <property type="entry name" value="ION-TRANSLOCATING OXIDOREDUCTASE COMPLEX SUBUNIT G"/>
    <property type="match status" value="1"/>
</dbReference>
<comment type="subcellular location">
    <subcellularLocation>
        <location evidence="6">Cell membrane</location>
        <topology evidence="6">Single-pass membrane protein</topology>
    </subcellularLocation>
</comment>
<keyword evidence="6" id="KW-1133">Transmembrane helix</keyword>
<feature type="modified residue" description="FMN phosphoryl threonine" evidence="6">
    <location>
        <position position="179"/>
    </location>
</feature>
<organism evidence="8 9">
    <name type="scientific">Enterocloster alcoholdehydrogenati</name>
    <dbReference type="NCBI Taxonomy" id="2547410"/>
    <lineage>
        <taxon>Bacteria</taxon>
        <taxon>Bacillati</taxon>
        <taxon>Bacillota</taxon>
        <taxon>Clostridia</taxon>
        <taxon>Lachnospirales</taxon>
        <taxon>Lachnospiraceae</taxon>
        <taxon>Enterocloster</taxon>
    </lineage>
</organism>
<keyword evidence="5 6" id="KW-0249">Electron transport</keyword>
<dbReference type="PROSITE" id="PS51257">
    <property type="entry name" value="PROKAR_LIPOPROTEIN"/>
    <property type="match status" value="1"/>
</dbReference>
<dbReference type="Proteomes" id="UP001600894">
    <property type="component" value="Unassembled WGS sequence"/>
</dbReference>
<proteinExistence type="inferred from homology"/>
<dbReference type="InterPro" id="IPR010209">
    <property type="entry name" value="Ion_transpt_RnfG/RsxG"/>
</dbReference>